<sequence>MRGEILSYDETTGSGLISGDDLARYAYDRADLGGDVAPAPGLRVDFVPDGGQARQIILLQVQERGLPAAAFQPGEPPLDMWAYFVRCLRGKYFDGYGRARRLEYWSFVLFSTLTLLGAFLPFLFAAAVLGAVNEDLFPLSLVLLVLPVLWTFFMIIPSVCVAVRRLHDIGLTGWLYLVTFIPYVGGFFMLVVACIPSQPYPNPYGPPQSRS</sequence>
<reference evidence="2 3" key="1">
    <citation type="submission" date="2024-06" db="EMBL/GenBank/DDBJ databases">
        <title>Sorghum-associated microbial communities from plants grown in Nebraska, USA.</title>
        <authorList>
            <person name="Schachtman D."/>
        </authorList>
    </citation>
    <scope>NUCLEOTIDE SEQUENCE [LARGE SCALE GENOMIC DNA]</scope>
    <source>
        <strain evidence="2 3">2814</strain>
    </source>
</reference>
<keyword evidence="1" id="KW-0472">Membrane</keyword>
<name>A0ABV2R8G0_9CAUL</name>
<keyword evidence="3" id="KW-1185">Reference proteome</keyword>
<dbReference type="PANTHER" id="PTHR34980">
    <property type="entry name" value="INNER MEMBRANE PROTEIN-RELATED-RELATED"/>
    <property type="match status" value="1"/>
</dbReference>
<dbReference type="EMBL" id="JBEPTF010000001">
    <property type="protein sequence ID" value="MET4682876.1"/>
    <property type="molecule type" value="Genomic_DNA"/>
</dbReference>
<keyword evidence="1" id="KW-1133">Transmembrane helix</keyword>
<dbReference type="PANTHER" id="PTHR34980:SF2">
    <property type="entry name" value="INNER MEMBRANE PROTEIN YHAH-RELATED"/>
    <property type="match status" value="1"/>
</dbReference>
<accession>A0ABV2R8G0</accession>
<gene>
    <name evidence="2" type="ORF">ABIE19_000785</name>
</gene>
<keyword evidence="1" id="KW-0812">Transmembrane</keyword>
<evidence type="ECO:0000256" key="1">
    <source>
        <dbReference type="SAM" id="Phobius"/>
    </source>
</evidence>
<organism evidence="2 3">
    <name type="scientific">Brevundimonas faecalis</name>
    <dbReference type="NCBI Taxonomy" id="947378"/>
    <lineage>
        <taxon>Bacteria</taxon>
        <taxon>Pseudomonadati</taxon>
        <taxon>Pseudomonadota</taxon>
        <taxon>Alphaproteobacteria</taxon>
        <taxon>Caulobacterales</taxon>
        <taxon>Caulobacteraceae</taxon>
        <taxon>Brevundimonas</taxon>
    </lineage>
</organism>
<protein>
    <submittedName>
        <fullName evidence="2">Uncharacterized membrane protein YhaH (DUF805 family)</fullName>
    </submittedName>
</protein>
<evidence type="ECO:0000313" key="2">
    <source>
        <dbReference type="EMBL" id="MET4682876.1"/>
    </source>
</evidence>
<comment type="caution">
    <text evidence="2">The sequence shown here is derived from an EMBL/GenBank/DDBJ whole genome shotgun (WGS) entry which is preliminary data.</text>
</comment>
<dbReference type="Pfam" id="PF05656">
    <property type="entry name" value="DUF805"/>
    <property type="match status" value="1"/>
</dbReference>
<feature type="transmembrane region" description="Helical" evidence="1">
    <location>
        <begin position="175"/>
        <end position="198"/>
    </location>
</feature>
<dbReference type="RefSeq" id="WP_354087816.1">
    <property type="nucleotide sequence ID" value="NZ_JBEPTF010000001.1"/>
</dbReference>
<feature type="transmembrane region" description="Helical" evidence="1">
    <location>
        <begin position="141"/>
        <end position="163"/>
    </location>
</feature>
<feature type="transmembrane region" description="Helical" evidence="1">
    <location>
        <begin position="107"/>
        <end position="129"/>
    </location>
</feature>
<evidence type="ECO:0000313" key="3">
    <source>
        <dbReference type="Proteomes" id="UP001549313"/>
    </source>
</evidence>
<proteinExistence type="predicted"/>
<dbReference type="Proteomes" id="UP001549313">
    <property type="component" value="Unassembled WGS sequence"/>
</dbReference>
<dbReference type="InterPro" id="IPR008523">
    <property type="entry name" value="DUF805"/>
</dbReference>